<protein>
    <submittedName>
        <fullName evidence="1">Uncharacterized protein</fullName>
    </submittedName>
</protein>
<dbReference type="EMBL" id="JOJR01000228">
    <property type="protein sequence ID" value="RCN41636.1"/>
    <property type="molecule type" value="Genomic_DNA"/>
</dbReference>
<evidence type="ECO:0000313" key="2">
    <source>
        <dbReference type="Proteomes" id="UP000252519"/>
    </source>
</evidence>
<gene>
    <name evidence="1" type="ORF">ANCCAN_12426</name>
</gene>
<keyword evidence="2" id="KW-1185">Reference proteome</keyword>
<reference evidence="1 2" key="1">
    <citation type="submission" date="2014-10" db="EMBL/GenBank/DDBJ databases">
        <title>Draft genome of the hookworm Ancylostoma caninum.</title>
        <authorList>
            <person name="Mitreva M."/>
        </authorList>
    </citation>
    <scope>NUCLEOTIDE SEQUENCE [LARGE SCALE GENOMIC DNA]</scope>
    <source>
        <strain evidence="1 2">Baltimore</strain>
    </source>
</reference>
<dbReference type="STRING" id="29170.A0A368GB51"/>
<proteinExistence type="predicted"/>
<dbReference type="OrthoDB" id="958254at2759"/>
<evidence type="ECO:0000313" key="1">
    <source>
        <dbReference type="EMBL" id="RCN41636.1"/>
    </source>
</evidence>
<dbReference type="AlphaFoldDB" id="A0A368GB51"/>
<organism evidence="1 2">
    <name type="scientific">Ancylostoma caninum</name>
    <name type="common">Dog hookworm</name>
    <dbReference type="NCBI Taxonomy" id="29170"/>
    <lineage>
        <taxon>Eukaryota</taxon>
        <taxon>Metazoa</taxon>
        <taxon>Ecdysozoa</taxon>
        <taxon>Nematoda</taxon>
        <taxon>Chromadorea</taxon>
        <taxon>Rhabditida</taxon>
        <taxon>Rhabditina</taxon>
        <taxon>Rhabditomorpha</taxon>
        <taxon>Strongyloidea</taxon>
        <taxon>Ancylostomatidae</taxon>
        <taxon>Ancylostomatinae</taxon>
        <taxon>Ancylostoma</taxon>
    </lineage>
</organism>
<accession>A0A368GB51</accession>
<sequence>MALMAEHGAKVRTFADNVNWVPWISINGLRIPAAEKHFQEVLCYQYFQPQPIECQTLRA</sequence>
<comment type="caution">
    <text evidence="1">The sequence shown here is derived from an EMBL/GenBank/DDBJ whole genome shotgun (WGS) entry which is preliminary data.</text>
</comment>
<dbReference type="Proteomes" id="UP000252519">
    <property type="component" value="Unassembled WGS sequence"/>
</dbReference>
<name>A0A368GB51_ANCCA</name>